<name>A0A498JGU9_MALDO</name>
<sequence>MCQVFTCKFGDFRVHNLITTYLLVSSKSASRCTAVLYTALLASPSRLYLFEPEPCTPSAEEKPGTPSL</sequence>
<reference evidence="1 2" key="1">
    <citation type="submission" date="2018-10" db="EMBL/GenBank/DDBJ databases">
        <title>A high-quality apple genome assembly.</title>
        <authorList>
            <person name="Hu J."/>
        </authorList>
    </citation>
    <scope>NUCLEOTIDE SEQUENCE [LARGE SCALE GENOMIC DNA]</scope>
    <source>
        <strain evidence="2">cv. HFTH1</strain>
        <tissue evidence="1">Young leaf</tissue>
    </source>
</reference>
<organism evidence="1 2">
    <name type="scientific">Malus domestica</name>
    <name type="common">Apple</name>
    <name type="synonym">Pyrus malus</name>
    <dbReference type="NCBI Taxonomy" id="3750"/>
    <lineage>
        <taxon>Eukaryota</taxon>
        <taxon>Viridiplantae</taxon>
        <taxon>Streptophyta</taxon>
        <taxon>Embryophyta</taxon>
        <taxon>Tracheophyta</taxon>
        <taxon>Spermatophyta</taxon>
        <taxon>Magnoliopsida</taxon>
        <taxon>eudicotyledons</taxon>
        <taxon>Gunneridae</taxon>
        <taxon>Pentapetalae</taxon>
        <taxon>rosids</taxon>
        <taxon>fabids</taxon>
        <taxon>Rosales</taxon>
        <taxon>Rosaceae</taxon>
        <taxon>Amygdaloideae</taxon>
        <taxon>Maleae</taxon>
        <taxon>Malus</taxon>
    </lineage>
</organism>
<evidence type="ECO:0000313" key="1">
    <source>
        <dbReference type="EMBL" id="RXH92902.1"/>
    </source>
</evidence>
<dbReference type="EMBL" id="RDQH01000333">
    <property type="protein sequence ID" value="RXH92902.1"/>
    <property type="molecule type" value="Genomic_DNA"/>
</dbReference>
<dbReference type="AlphaFoldDB" id="A0A498JGU9"/>
<proteinExistence type="predicted"/>
<gene>
    <name evidence="1" type="ORF">DVH24_011926</name>
</gene>
<evidence type="ECO:0000313" key="2">
    <source>
        <dbReference type="Proteomes" id="UP000290289"/>
    </source>
</evidence>
<protein>
    <submittedName>
        <fullName evidence="1">Uncharacterized protein</fullName>
    </submittedName>
</protein>
<dbReference type="Proteomes" id="UP000290289">
    <property type="component" value="Chromosome 7"/>
</dbReference>
<comment type="caution">
    <text evidence="1">The sequence shown here is derived from an EMBL/GenBank/DDBJ whole genome shotgun (WGS) entry which is preliminary data.</text>
</comment>
<keyword evidence="2" id="KW-1185">Reference proteome</keyword>
<accession>A0A498JGU9</accession>